<evidence type="ECO:0000256" key="5">
    <source>
        <dbReference type="ARBA" id="ARBA00022475"/>
    </source>
</evidence>
<dbReference type="InterPro" id="IPR003856">
    <property type="entry name" value="LPS_length_determ_N"/>
</dbReference>
<name>A0A250FWD0_9FLAO</name>
<dbReference type="KEGG" id="csto:CGC58_06640"/>
<keyword evidence="5" id="KW-1003">Cell membrane</keyword>
<proteinExistence type="inferred from homology"/>
<keyword evidence="13 17" id="KW-0472">Membrane</keyword>
<feature type="transmembrane region" description="Helical" evidence="17">
    <location>
        <begin position="494"/>
        <end position="517"/>
    </location>
</feature>
<keyword evidence="11" id="KW-0067">ATP-binding</keyword>
<evidence type="ECO:0000256" key="13">
    <source>
        <dbReference type="ARBA" id="ARBA00023136"/>
    </source>
</evidence>
<evidence type="ECO:0000256" key="8">
    <source>
        <dbReference type="ARBA" id="ARBA00022692"/>
    </source>
</evidence>
<evidence type="ECO:0000256" key="11">
    <source>
        <dbReference type="ARBA" id="ARBA00022840"/>
    </source>
</evidence>
<evidence type="ECO:0000259" key="19">
    <source>
        <dbReference type="Pfam" id="PF13614"/>
    </source>
</evidence>
<evidence type="ECO:0000259" key="20">
    <source>
        <dbReference type="Pfam" id="PF13807"/>
    </source>
</evidence>
<evidence type="ECO:0000313" key="21">
    <source>
        <dbReference type="EMBL" id="ATA89430.1"/>
    </source>
</evidence>
<feature type="domain" description="Polysaccharide chain length determinant N-terminal" evidence="18">
    <location>
        <begin position="27"/>
        <end position="108"/>
    </location>
</feature>
<reference evidence="22" key="1">
    <citation type="submission" date="2017-06" db="EMBL/GenBank/DDBJ databases">
        <title>Capnocytophaga spp. assemblies.</title>
        <authorList>
            <person name="Gulvik C.A."/>
        </authorList>
    </citation>
    <scope>NUCLEOTIDE SEQUENCE [LARGE SCALE GENOMIC DNA]</scope>
    <source>
        <strain evidence="22">H2177</strain>
    </source>
</reference>
<evidence type="ECO:0000256" key="12">
    <source>
        <dbReference type="ARBA" id="ARBA00022989"/>
    </source>
</evidence>
<keyword evidence="16" id="KW-0175">Coiled coil</keyword>
<dbReference type="CDD" id="cd05387">
    <property type="entry name" value="BY-kinase"/>
    <property type="match status" value="1"/>
</dbReference>
<evidence type="ECO:0000259" key="18">
    <source>
        <dbReference type="Pfam" id="PF02706"/>
    </source>
</evidence>
<dbReference type="PANTHER" id="PTHR32309">
    <property type="entry name" value="TYROSINE-PROTEIN KINASE"/>
    <property type="match status" value="1"/>
</dbReference>
<dbReference type="Gene3D" id="3.40.50.300">
    <property type="entry name" value="P-loop containing nucleotide triphosphate hydrolases"/>
    <property type="match status" value="1"/>
</dbReference>
<dbReference type="Pfam" id="PF13807">
    <property type="entry name" value="GNVR"/>
    <property type="match status" value="1"/>
</dbReference>
<sequence length="781" mass="87951">MDNRVKLSSEETSGNFNLMEQIAPYVSRWKWFVAGGFLALLAAFLYLRYATPLYKASTIIMLKDDNKGGTVNEFSILSDLDIGVKDNVENEVEVLRSRTLSEKAVKKLNLNISYFPLGKTKPDLYNESPVNITIDKLSEAFEKETPLDLEIKGLNDIAYNIYNDGKLLGKYNYGEPVKNEIGQFVVNKSEKHFSKPDYGLSVKVEGLEGAAQAYRRALNVNLMGKNTSVLELSSTNSNKEKAKDYLNTLVDIYNSDAIADRRFISENTSDFLTQRLDILTKEIDAVEKTTEKFKKDNQVTDIVSEANLYTQNTSEFEKRYIDINTRVELIDNVIKGFIDTETTGKTFPMLDALTADPALSAAINEHNKLVLSRNESAVNAGPENFRIKQMDEQIKSLKKAIKENLVLLKSNLNIQKSDISRQQRVLSGRVSSVPTLEREFREITRQQGVKDALYLYLLEKREEAEISTVALAPNAKVIDGAFSSNIPVSPKKKIIYLAALVLGLAIPFIIIYLSTLFDNKIKSKSDIEKYLSAPYLGDVPRTKSDEKIIKANSNSEFAEALRIIRTNMDFVLGNIAENRSKSIFVTSSLPKEGKTFMAMNLAGTFALSGKKTLLIEMDIRNPKIGQYLKLPSQGLTNYLASGDIDINSVIVKVPDFKELYVIPAKVVPPNPAELLMNPKVTEMFDYLKTKFDYIIVDTAPVNLVADTLLTAKNADAFVYVVRENQTTKEMLQKAQKLHKENKLPNMCVLLNDTTAKANDSYGYGYFQEKYQKKPWWKRILG</sequence>
<evidence type="ECO:0000256" key="4">
    <source>
        <dbReference type="ARBA" id="ARBA00011903"/>
    </source>
</evidence>
<dbReference type="RefSeq" id="WP_095896010.1">
    <property type="nucleotide sequence ID" value="NZ_CP022387.1"/>
</dbReference>
<dbReference type="SUPFAM" id="SSF52540">
    <property type="entry name" value="P-loop containing nucleoside triphosphate hydrolases"/>
    <property type="match status" value="1"/>
</dbReference>
<keyword evidence="6" id="KW-0997">Cell inner membrane</keyword>
<keyword evidence="14" id="KW-0829">Tyrosine-protein kinase</keyword>
<gene>
    <name evidence="21" type="ORF">CGC58_06640</name>
</gene>
<comment type="similarity">
    <text evidence="2">Belongs to the CpsD/CapB family.</text>
</comment>
<dbReference type="OrthoDB" id="9794577at2"/>
<protein>
    <recommendedName>
        <fullName evidence="4">non-specific protein-tyrosine kinase</fullName>
        <ecNumber evidence="4">2.7.10.2</ecNumber>
    </recommendedName>
</protein>
<dbReference type="InterPro" id="IPR027417">
    <property type="entry name" value="P-loop_NTPase"/>
</dbReference>
<keyword evidence="10 21" id="KW-0418">Kinase</keyword>
<dbReference type="GO" id="GO:0005886">
    <property type="term" value="C:plasma membrane"/>
    <property type="evidence" value="ECO:0007669"/>
    <property type="project" value="UniProtKB-SubCell"/>
</dbReference>
<evidence type="ECO:0000256" key="14">
    <source>
        <dbReference type="ARBA" id="ARBA00023137"/>
    </source>
</evidence>
<evidence type="ECO:0000256" key="3">
    <source>
        <dbReference type="ARBA" id="ARBA00008883"/>
    </source>
</evidence>
<accession>A0A250FWD0</accession>
<evidence type="ECO:0000256" key="17">
    <source>
        <dbReference type="SAM" id="Phobius"/>
    </source>
</evidence>
<dbReference type="EC" id="2.7.10.2" evidence="4"/>
<dbReference type="InterPro" id="IPR050445">
    <property type="entry name" value="Bact_polysacc_biosynth/exp"/>
</dbReference>
<comment type="similarity">
    <text evidence="3">Belongs to the etk/wzc family.</text>
</comment>
<dbReference type="EMBL" id="CP022387">
    <property type="protein sequence ID" value="ATA89430.1"/>
    <property type="molecule type" value="Genomic_DNA"/>
</dbReference>
<dbReference type="InterPro" id="IPR025669">
    <property type="entry name" value="AAA_dom"/>
</dbReference>
<evidence type="ECO:0000256" key="1">
    <source>
        <dbReference type="ARBA" id="ARBA00004429"/>
    </source>
</evidence>
<evidence type="ECO:0000256" key="16">
    <source>
        <dbReference type="SAM" id="Coils"/>
    </source>
</evidence>
<evidence type="ECO:0000256" key="6">
    <source>
        <dbReference type="ARBA" id="ARBA00022519"/>
    </source>
</evidence>
<evidence type="ECO:0000256" key="2">
    <source>
        <dbReference type="ARBA" id="ARBA00007316"/>
    </source>
</evidence>
<dbReference type="InterPro" id="IPR005702">
    <property type="entry name" value="Wzc-like_C"/>
</dbReference>
<dbReference type="GO" id="GO:0005524">
    <property type="term" value="F:ATP binding"/>
    <property type="evidence" value="ECO:0007669"/>
    <property type="project" value="UniProtKB-KW"/>
</dbReference>
<feature type="domain" description="AAA" evidence="19">
    <location>
        <begin position="593"/>
        <end position="716"/>
    </location>
</feature>
<comment type="catalytic activity">
    <reaction evidence="15">
        <text>L-tyrosyl-[protein] + ATP = O-phospho-L-tyrosyl-[protein] + ADP + H(+)</text>
        <dbReference type="Rhea" id="RHEA:10596"/>
        <dbReference type="Rhea" id="RHEA-COMP:10136"/>
        <dbReference type="Rhea" id="RHEA-COMP:20101"/>
        <dbReference type="ChEBI" id="CHEBI:15378"/>
        <dbReference type="ChEBI" id="CHEBI:30616"/>
        <dbReference type="ChEBI" id="CHEBI:46858"/>
        <dbReference type="ChEBI" id="CHEBI:61978"/>
        <dbReference type="ChEBI" id="CHEBI:456216"/>
        <dbReference type="EC" id="2.7.10.2"/>
    </reaction>
</comment>
<dbReference type="InterPro" id="IPR032807">
    <property type="entry name" value="GNVR"/>
</dbReference>
<evidence type="ECO:0000256" key="7">
    <source>
        <dbReference type="ARBA" id="ARBA00022679"/>
    </source>
</evidence>
<keyword evidence="7" id="KW-0808">Transferase</keyword>
<keyword evidence="9" id="KW-0547">Nucleotide-binding</keyword>
<evidence type="ECO:0000256" key="10">
    <source>
        <dbReference type="ARBA" id="ARBA00022777"/>
    </source>
</evidence>
<evidence type="ECO:0000313" key="22">
    <source>
        <dbReference type="Proteomes" id="UP000217348"/>
    </source>
</evidence>
<feature type="transmembrane region" description="Helical" evidence="17">
    <location>
        <begin position="29"/>
        <end position="47"/>
    </location>
</feature>
<dbReference type="Pfam" id="PF13614">
    <property type="entry name" value="AAA_31"/>
    <property type="match status" value="1"/>
</dbReference>
<feature type="coiled-coil region" evidence="16">
    <location>
        <begin position="269"/>
        <end position="296"/>
    </location>
</feature>
<dbReference type="Pfam" id="PF02706">
    <property type="entry name" value="Wzz"/>
    <property type="match status" value="1"/>
</dbReference>
<evidence type="ECO:0000256" key="15">
    <source>
        <dbReference type="ARBA" id="ARBA00051245"/>
    </source>
</evidence>
<evidence type="ECO:0000256" key="9">
    <source>
        <dbReference type="ARBA" id="ARBA00022741"/>
    </source>
</evidence>
<organism evidence="21 22">
    <name type="scientific">Capnocytophaga stomatis</name>
    <dbReference type="NCBI Taxonomy" id="1848904"/>
    <lineage>
        <taxon>Bacteria</taxon>
        <taxon>Pseudomonadati</taxon>
        <taxon>Bacteroidota</taxon>
        <taxon>Flavobacteriia</taxon>
        <taxon>Flavobacteriales</taxon>
        <taxon>Flavobacteriaceae</taxon>
        <taxon>Capnocytophaga</taxon>
    </lineage>
</organism>
<dbReference type="GO" id="GO:0004715">
    <property type="term" value="F:non-membrane spanning protein tyrosine kinase activity"/>
    <property type="evidence" value="ECO:0007669"/>
    <property type="project" value="UniProtKB-EC"/>
</dbReference>
<dbReference type="NCBIfam" id="TIGR01007">
    <property type="entry name" value="eps_fam"/>
    <property type="match status" value="1"/>
</dbReference>
<dbReference type="Proteomes" id="UP000217348">
    <property type="component" value="Chromosome"/>
</dbReference>
<dbReference type="PANTHER" id="PTHR32309:SF13">
    <property type="entry name" value="FERRIC ENTEROBACTIN TRANSPORT PROTEIN FEPE"/>
    <property type="match status" value="1"/>
</dbReference>
<keyword evidence="8 17" id="KW-0812">Transmembrane</keyword>
<feature type="domain" description="Tyrosine-protein kinase G-rich" evidence="20">
    <location>
        <begin position="442"/>
        <end position="511"/>
    </location>
</feature>
<dbReference type="AlphaFoldDB" id="A0A250FWD0"/>
<keyword evidence="12 17" id="KW-1133">Transmembrane helix</keyword>
<comment type="subcellular location">
    <subcellularLocation>
        <location evidence="1">Cell inner membrane</location>
        <topology evidence="1">Multi-pass membrane protein</topology>
    </subcellularLocation>
</comment>